<feature type="transmembrane region" description="Helical" evidence="6">
    <location>
        <begin position="226"/>
        <end position="255"/>
    </location>
</feature>
<keyword evidence="4 6" id="KW-1133">Transmembrane helix</keyword>
<dbReference type="eggNOG" id="COG0628">
    <property type="taxonomic scope" value="Bacteria"/>
</dbReference>
<feature type="transmembrane region" description="Helical" evidence="6">
    <location>
        <begin position="335"/>
        <end position="357"/>
    </location>
</feature>
<evidence type="ECO:0000256" key="4">
    <source>
        <dbReference type="ARBA" id="ARBA00022989"/>
    </source>
</evidence>
<evidence type="ECO:0000256" key="1">
    <source>
        <dbReference type="ARBA" id="ARBA00004141"/>
    </source>
</evidence>
<dbReference type="KEGG" id="afl:Aflv_1862"/>
<organism evidence="7 8">
    <name type="scientific">Anoxybacillus flavithermus (strain DSM 21510 / WK1)</name>
    <dbReference type="NCBI Taxonomy" id="491915"/>
    <lineage>
        <taxon>Bacteria</taxon>
        <taxon>Bacillati</taxon>
        <taxon>Bacillota</taxon>
        <taxon>Bacilli</taxon>
        <taxon>Bacillales</taxon>
        <taxon>Anoxybacillaceae</taxon>
        <taxon>Anoxybacillus</taxon>
    </lineage>
</organism>
<evidence type="ECO:0000313" key="8">
    <source>
        <dbReference type="Proteomes" id="UP000000742"/>
    </source>
</evidence>
<feature type="transmembrane region" description="Helical" evidence="6">
    <location>
        <begin position="261"/>
        <end position="288"/>
    </location>
</feature>
<dbReference type="GeneID" id="7038115"/>
<dbReference type="InterPro" id="IPR002549">
    <property type="entry name" value="AI-2E-like"/>
</dbReference>
<name>B7GGL4_ANOFW</name>
<evidence type="ECO:0000256" key="3">
    <source>
        <dbReference type="ARBA" id="ARBA00022692"/>
    </source>
</evidence>
<evidence type="ECO:0000313" key="7">
    <source>
        <dbReference type="EMBL" id="ACJ34223.1"/>
    </source>
</evidence>
<feature type="transmembrane region" description="Helical" evidence="6">
    <location>
        <begin position="295"/>
        <end position="315"/>
    </location>
</feature>
<dbReference type="AlphaFoldDB" id="B7GGL4"/>
<dbReference type="PANTHER" id="PTHR21716:SF68">
    <property type="entry name" value="TRANSPORT PROTEIN YTVI-RELATED"/>
    <property type="match status" value="1"/>
</dbReference>
<accession>B7GGL4</accession>
<dbReference type="HOGENOM" id="CLU_031275_4_0_9"/>
<evidence type="ECO:0000256" key="6">
    <source>
        <dbReference type="SAM" id="Phobius"/>
    </source>
</evidence>
<feature type="transmembrane region" description="Helical" evidence="6">
    <location>
        <begin position="82"/>
        <end position="101"/>
    </location>
</feature>
<feature type="transmembrane region" description="Helical" evidence="6">
    <location>
        <begin position="30"/>
        <end position="47"/>
    </location>
</feature>
<evidence type="ECO:0000256" key="5">
    <source>
        <dbReference type="ARBA" id="ARBA00023136"/>
    </source>
</evidence>
<dbReference type="NCBIfam" id="TIGR02872">
    <property type="entry name" value="spore_ytvI"/>
    <property type="match status" value="1"/>
</dbReference>
<comment type="subcellular location">
    <subcellularLocation>
        <location evidence="1">Membrane</location>
        <topology evidence="1">Multi-pass membrane protein</topology>
    </subcellularLocation>
</comment>
<comment type="similarity">
    <text evidence="2">Belongs to the autoinducer-2 exporter (AI-2E) (TC 2.A.86) family.</text>
</comment>
<dbReference type="STRING" id="491915.Aflv_1862"/>
<dbReference type="Pfam" id="PF01594">
    <property type="entry name" value="AI-2E_transport"/>
    <property type="match status" value="1"/>
</dbReference>
<dbReference type="PANTHER" id="PTHR21716">
    <property type="entry name" value="TRANSMEMBRANE PROTEIN"/>
    <property type="match status" value="1"/>
</dbReference>
<protein>
    <submittedName>
        <fullName evidence="7">Predicted permease</fullName>
    </submittedName>
</protein>
<keyword evidence="3 6" id="KW-0812">Transmembrane</keyword>
<reference evidence="7 8" key="1">
    <citation type="journal article" date="2008" name="Genome Biol.">
        <title>Encapsulated in silica: genome, proteome and physiology of the thermophilic bacterium Anoxybacillus flavithermus WK1.</title>
        <authorList>
            <person name="Saw J.H."/>
            <person name="Mountain B.W."/>
            <person name="Feng L."/>
            <person name="Omelchenko M.V."/>
            <person name="Hou S."/>
            <person name="Saito J.A."/>
            <person name="Stott M.B."/>
            <person name="Li D."/>
            <person name="Zhao G."/>
            <person name="Wu J."/>
            <person name="Galperin M.Y."/>
            <person name="Koonin E.V."/>
            <person name="Makarova K.S."/>
            <person name="Wolf Y.I."/>
            <person name="Rigden D.J."/>
            <person name="Dunfield P.F."/>
            <person name="Wang L."/>
            <person name="Alam M."/>
        </authorList>
    </citation>
    <scope>NUCLEOTIDE SEQUENCE [LARGE SCALE GENOMIC DNA]</scope>
    <source>
        <strain evidence="8">DSM 21510 / WK1</strain>
    </source>
</reference>
<dbReference type="GO" id="GO:0055085">
    <property type="term" value="P:transmembrane transport"/>
    <property type="evidence" value="ECO:0007669"/>
    <property type="project" value="TreeGrafter"/>
</dbReference>
<dbReference type="EMBL" id="CP000922">
    <property type="protein sequence ID" value="ACJ34223.1"/>
    <property type="molecule type" value="Genomic_DNA"/>
</dbReference>
<evidence type="ECO:0000256" key="2">
    <source>
        <dbReference type="ARBA" id="ARBA00009773"/>
    </source>
</evidence>
<gene>
    <name evidence="7" type="ordered locus">Aflv_1862</name>
</gene>
<dbReference type="InterPro" id="IPR014227">
    <property type="entry name" value="YtvI-like"/>
</dbReference>
<sequence>MGLCIYILHTIYEMKAGVVSLFEKIPKRSVYMILILLAIVLLTYWVAPIAVPILFAFITAIFLEPAVKVAQQRIGFKRQSATLLVFSLFTLFMFLSGYFIITKIVTEAFHFFRHSPMYLNEMIAGWNELVARWYKQTEKLPPFVVAELSHQVDLFLTKLKTQLTASLSFHKVSALVANVPTFLINFLVYLITLFLFMHDLPKIREAIFSHLTEETKEKVHFMLSRLSYVVFGFWKAQFLVSLIIFAVSLVGLLLITPKVALFTAFIIWVIDFIPIIGSIIVMAPWAIFHFVTGDTVLATKLSILGVILLILRRTIEPKVMGAHIGLSPLATLISMYLGVKMMGALGLILFPLLLIALKSAKEAGIIKLNFKL</sequence>
<dbReference type="Proteomes" id="UP000000742">
    <property type="component" value="Chromosome"/>
</dbReference>
<dbReference type="GO" id="GO:0016020">
    <property type="term" value="C:membrane"/>
    <property type="evidence" value="ECO:0007669"/>
    <property type="project" value="UniProtKB-SubCell"/>
</dbReference>
<keyword evidence="5 6" id="KW-0472">Membrane</keyword>
<feature type="transmembrane region" description="Helical" evidence="6">
    <location>
        <begin position="175"/>
        <end position="196"/>
    </location>
</feature>
<dbReference type="RefSeq" id="WP_012575418.1">
    <property type="nucleotide sequence ID" value="NC_011567.1"/>
</dbReference>
<proteinExistence type="inferred from homology"/>